<dbReference type="SUPFAM" id="SSF56176">
    <property type="entry name" value="FAD-binding/transporter-associated domain-like"/>
    <property type="match status" value="1"/>
</dbReference>
<evidence type="ECO:0000256" key="2">
    <source>
        <dbReference type="ARBA" id="ARBA00022630"/>
    </source>
</evidence>
<evidence type="ECO:0000313" key="7">
    <source>
        <dbReference type="Proteomes" id="UP000799770"/>
    </source>
</evidence>
<dbReference type="OrthoDB" id="2151789at2759"/>
<evidence type="ECO:0000256" key="1">
    <source>
        <dbReference type="ARBA" id="ARBA00005466"/>
    </source>
</evidence>
<dbReference type="GO" id="GO:0016491">
    <property type="term" value="F:oxidoreductase activity"/>
    <property type="evidence" value="ECO:0007669"/>
    <property type="project" value="UniProtKB-KW"/>
</dbReference>
<evidence type="ECO:0000256" key="3">
    <source>
        <dbReference type="ARBA" id="ARBA00022827"/>
    </source>
</evidence>
<dbReference type="InterPro" id="IPR006094">
    <property type="entry name" value="Oxid_FAD_bind_N"/>
</dbReference>
<keyword evidence="7" id="KW-1185">Reference proteome</keyword>
<evidence type="ECO:0000313" key="6">
    <source>
        <dbReference type="EMBL" id="KAF2107789.1"/>
    </source>
</evidence>
<proteinExistence type="inferred from homology"/>
<sequence>SETCWLPAHCFIKPRSALEVAIALKIVTSLGAKFAVRSGGHNPGPGFASIGSEGVLFDLGDMNQVTLSADKSYVSLGPGGSWEKVYNVLEKSELNVVGGRVAGVGVGGLILGGGMSHFTNRWGMVADNVKNFEIVLADSRIVNANNNSNADLFEVLKGGGPNFGIVTRYDLFTKPDYKLWYTTKAYSIDNASAVMSAAIAVEENMINDDKAGFFLTATPTALVAGMLYRDWAENRPEAFAPFDNITPLAVVVPETNGTEQSSAIGQTQDQIGKRASGTISLQPDADLYVNTLAILQEVVSKAPSISLVHTFQPLGAPSVAKSKSLGGNVLNVQPVSQSWVAVAAFWTDDADDAKGVEQTQTLVKRIKSAAADAGKLLDFDFMNDANFEQSPLKHYGDASISLMKKASTKYDPSGVFQTLQNNGFLLSKIDQATVP</sequence>
<evidence type="ECO:0000259" key="5">
    <source>
        <dbReference type="PROSITE" id="PS51387"/>
    </source>
</evidence>
<dbReference type="GO" id="GO:0071949">
    <property type="term" value="F:FAD binding"/>
    <property type="evidence" value="ECO:0007669"/>
    <property type="project" value="InterPro"/>
</dbReference>
<dbReference type="Pfam" id="PF01565">
    <property type="entry name" value="FAD_binding_4"/>
    <property type="match status" value="1"/>
</dbReference>
<keyword evidence="4" id="KW-0560">Oxidoreductase</keyword>
<evidence type="ECO:0000256" key="4">
    <source>
        <dbReference type="ARBA" id="ARBA00023002"/>
    </source>
</evidence>
<dbReference type="InterPro" id="IPR016169">
    <property type="entry name" value="FAD-bd_PCMH_sub2"/>
</dbReference>
<name>A0A6A5YKL3_9PLEO</name>
<dbReference type="PROSITE" id="PS51387">
    <property type="entry name" value="FAD_PCMH"/>
    <property type="match status" value="1"/>
</dbReference>
<keyword evidence="3" id="KW-0274">FAD</keyword>
<dbReference type="InterPro" id="IPR036318">
    <property type="entry name" value="FAD-bd_PCMH-like_sf"/>
</dbReference>
<accession>A0A6A5YKL3</accession>
<comment type="similarity">
    <text evidence="1">Belongs to the oxygen-dependent FAD-linked oxidoreductase family.</text>
</comment>
<dbReference type="Proteomes" id="UP000799770">
    <property type="component" value="Unassembled WGS sequence"/>
</dbReference>
<dbReference type="Gene3D" id="3.30.465.10">
    <property type="match status" value="1"/>
</dbReference>
<dbReference type="PANTHER" id="PTHR42973">
    <property type="entry name" value="BINDING OXIDOREDUCTASE, PUTATIVE (AFU_ORTHOLOGUE AFUA_1G17690)-RELATED"/>
    <property type="match status" value="1"/>
</dbReference>
<dbReference type="InterPro" id="IPR050416">
    <property type="entry name" value="FAD-linked_Oxidoreductase"/>
</dbReference>
<dbReference type="AlphaFoldDB" id="A0A6A5YKL3"/>
<keyword evidence="2" id="KW-0285">Flavoprotein</keyword>
<protein>
    <recommendedName>
        <fullName evidence="5">FAD-binding PCMH-type domain-containing protein</fullName>
    </recommendedName>
</protein>
<dbReference type="PANTHER" id="PTHR42973:SF54">
    <property type="entry name" value="FAD-BINDING PCMH-TYPE DOMAIN-CONTAINING PROTEIN"/>
    <property type="match status" value="1"/>
</dbReference>
<gene>
    <name evidence="6" type="ORF">BDV96DRAFT_505798</name>
</gene>
<reference evidence="6" key="1">
    <citation type="journal article" date="2020" name="Stud. Mycol.">
        <title>101 Dothideomycetes genomes: a test case for predicting lifestyles and emergence of pathogens.</title>
        <authorList>
            <person name="Haridas S."/>
            <person name="Albert R."/>
            <person name="Binder M."/>
            <person name="Bloem J."/>
            <person name="Labutti K."/>
            <person name="Salamov A."/>
            <person name="Andreopoulos B."/>
            <person name="Baker S."/>
            <person name="Barry K."/>
            <person name="Bills G."/>
            <person name="Bluhm B."/>
            <person name="Cannon C."/>
            <person name="Castanera R."/>
            <person name="Culley D."/>
            <person name="Daum C."/>
            <person name="Ezra D."/>
            <person name="Gonzalez J."/>
            <person name="Henrissat B."/>
            <person name="Kuo A."/>
            <person name="Liang C."/>
            <person name="Lipzen A."/>
            <person name="Lutzoni F."/>
            <person name="Magnuson J."/>
            <person name="Mondo S."/>
            <person name="Nolan M."/>
            <person name="Ohm R."/>
            <person name="Pangilinan J."/>
            <person name="Park H.-J."/>
            <person name="Ramirez L."/>
            <person name="Alfaro M."/>
            <person name="Sun H."/>
            <person name="Tritt A."/>
            <person name="Yoshinaga Y."/>
            <person name="Zwiers L.-H."/>
            <person name="Turgeon B."/>
            <person name="Goodwin S."/>
            <person name="Spatafora J."/>
            <person name="Crous P."/>
            <person name="Grigoriev I."/>
        </authorList>
    </citation>
    <scope>NUCLEOTIDE SEQUENCE</scope>
    <source>
        <strain evidence="6">CBS 627.86</strain>
    </source>
</reference>
<feature type="domain" description="FAD-binding PCMH-type" evidence="5">
    <location>
        <begin position="1"/>
        <end position="176"/>
    </location>
</feature>
<dbReference type="InterPro" id="IPR016166">
    <property type="entry name" value="FAD-bd_PCMH"/>
</dbReference>
<organism evidence="6 7">
    <name type="scientific">Lophiotrema nucula</name>
    <dbReference type="NCBI Taxonomy" id="690887"/>
    <lineage>
        <taxon>Eukaryota</taxon>
        <taxon>Fungi</taxon>
        <taxon>Dikarya</taxon>
        <taxon>Ascomycota</taxon>
        <taxon>Pezizomycotina</taxon>
        <taxon>Dothideomycetes</taxon>
        <taxon>Pleosporomycetidae</taxon>
        <taxon>Pleosporales</taxon>
        <taxon>Lophiotremataceae</taxon>
        <taxon>Lophiotrema</taxon>
    </lineage>
</organism>
<feature type="non-terminal residue" evidence="6">
    <location>
        <position position="1"/>
    </location>
</feature>
<dbReference type="EMBL" id="ML977352">
    <property type="protein sequence ID" value="KAF2107789.1"/>
    <property type="molecule type" value="Genomic_DNA"/>
</dbReference>